<comment type="pathway">
    <text evidence="1">Protein modification; protein ubiquitination.</text>
</comment>
<dbReference type="EMBL" id="CP144753">
    <property type="protein sequence ID" value="WVZ92049.1"/>
    <property type="molecule type" value="Genomic_DNA"/>
</dbReference>
<dbReference type="Pfam" id="PF00651">
    <property type="entry name" value="BTB"/>
    <property type="match status" value="1"/>
</dbReference>
<evidence type="ECO:0000313" key="4">
    <source>
        <dbReference type="EMBL" id="WVZ92049.1"/>
    </source>
</evidence>
<dbReference type="SMART" id="SM00225">
    <property type="entry name" value="BTB"/>
    <property type="match status" value="1"/>
</dbReference>
<dbReference type="InterPro" id="IPR056423">
    <property type="entry name" value="BACK_BPM_SPOP"/>
</dbReference>
<evidence type="ECO:0000259" key="3">
    <source>
        <dbReference type="PROSITE" id="PS50097"/>
    </source>
</evidence>
<dbReference type="SUPFAM" id="SSF54695">
    <property type="entry name" value="POZ domain"/>
    <property type="match status" value="1"/>
</dbReference>
<dbReference type="PANTHER" id="PTHR26379:SF187">
    <property type="entry name" value="OS07G0655300 PROTEIN"/>
    <property type="match status" value="1"/>
</dbReference>
<keyword evidence="5" id="KW-1185">Reference proteome</keyword>
<dbReference type="GO" id="GO:0016567">
    <property type="term" value="P:protein ubiquitination"/>
    <property type="evidence" value="ECO:0007669"/>
    <property type="project" value="InterPro"/>
</dbReference>
<dbReference type="Pfam" id="PF24570">
    <property type="entry name" value="BACK_BPM_SPOP"/>
    <property type="match status" value="1"/>
</dbReference>
<sequence>MGKDFSVLLETGVGSDVSLTVDCEVFPVHRTVLAARSPVFRAELFGSMAESTMSNITIEGISAPIFRLMLQYMYTNVVPEDLEPGNGNLATRFMTLVQLIAAADRYALDRLKLLCARRIWDSAMMDAVPIALACADKFHCPELKAKCLEFMSAPQNSRLVFATPAYIMLGAKSPHLIDELRQKIRDSYPSKQ</sequence>
<dbReference type="InterPro" id="IPR000210">
    <property type="entry name" value="BTB/POZ_dom"/>
</dbReference>
<organism evidence="4 5">
    <name type="scientific">Paspalum notatum var. saurae</name>
    <dbReference type="NCBI Taxonomy" id="547442"/>
    <lineage>
        <taxon>Eukaryota</taxon>
        <taxon>Viridiplantae</taxon>
        <taxon>Streptophyta</taxon>
        <taxon>Embryophyta</taxon>
        <taxon>Tracheophyta</taxon>
        <taxon>Spermatophyta</taxon>
        <taxon>Magnoliopsida</taxon>
        <taxon>Liliopsida</taxon>
        <taxon>Poales</taxon>
        <taxon>Poaceae</taxon>
        <taxon>PACMAD clade</taxon>
        <taxon>Panicoideae</taxon>
        <taxon>Andropogonodae</taxon>
        <taxon>Paspaleae</taxon>
        <taxon>Paspalinae</taxon>
        <taxon>Paspalum</taxon>
    </lineage>
</organism>
<evidence type="ECO:0000313" key="5">
    <source>
        <dbReference type="Proteomes" id="UP001341281"/>
    </source>
</evidence>
<evidence type="ECO:0000256" key="1">
    <source>
        <dbReference type="ARBA" id="ARBA00004906"/>
    </source>
</evidence>
<comment type="similarity">
    <text evidence="2">Belongs to the Tdpoz family.</text>
</comment>
<protein>
    <recommendedName>
        <fullName evidence="3">BTB domain-containing protein</fullName>
    </recommendedName>
</protein>
<dbReference type="PROSITE" id="PS50097">
    <property type="entry name" value="BTB"/>
    <property type="match status" value="1"/>
</dbReference>
<dbReference type="Gene3D" id="3.30.710.10">
    <property type="entry name" value="Potassium Channel Kv1.1, Chain A"/>
    <property type="match status" value="1"/>
</dbReference>
<dbReference type="InterPro" id="IPR011333">
    <property type="entry name" value="SKP1/BTB/POZ_sf"/>
</dbReference>
<gene>
    <name evidence="4" type="ORF">U9M48_038145</name>
</gene>
<dbReference type="InterPro" id="IPR045005">
    <property type="entry name" value="BPM1-6"/>
</dbReference>
<dbReference type="AlphaFoldDB" id="A0AAQ3UMQ1"/>
<reference evidence="4 5" key="1">
    <citation type="submission" date="2024-02" db="EMBL/GenBank/DDBJ databases">
        <title>High-quality chromosome-scale genome assembly of Pensacola bahiagrass (Paspalum notatum Flugge var. saurae).</title>
        <authorList>
            <person name="Vega J.M."/>
            <person name="Podio M."/>
            <person name="Orjuela J."/>
            <person name="Siena L.A."/>
            <person name="Pessino S.C."/>
            <person name="Combes M.C."/>
            <person name="Mariac C."/>
            <person name="Albertini E."/>
            <person name="Pupilli F."/>
            <person name="Ortiz J.P.A."/>
            <person name="Leblanc O."/>
        </authorList>
    </citation>
    <scope>NUCLEOTIDE SEQUENCE [LARGE SCALE GENOMIC DNA]</scope>
    <source>
        <strain evidence="4">R1</strain>
        <tissue evidence="4">Leaf</tissue>
    </source>
</reference>
<dbReference type="Proteomes" id="UP001341281">
    <property type="component" value="Chromosome 09"/>
</dbReference>
<feature type="domain" description="BTB" evidence="3">
    <location>
        <begin position="15"/>
        <end position="82"/>
    </location>
</feature>
<dbReference type="PANTHER" id="PTHR26379">
    <property type="entry name" value="BTB/POZ AND MATH DOMAIN-CONTAINING PROTEIN 1"/>
    <property type="match status" value="1"/>
</dbReference>
<name>A0AAQ3UMQ1_PASNO</name>
<accession>A0AAQ3UMQ1</accession>
<dbReference type="Gene3D" id="1.25.40.420">
    <property type="match status" value="1"/>
</dbReference>
<proteinExistence type="inferred from homology"/>
<evidence type="ECO:0000256" key="2">
    <source>
        <dbReference type="ARBA" id="ARBA00010846"/>
    </source>
</evidence>